<accession>A0A011MZI1</accession>
<protein>
    <submittedName>
        <fullName evidence="2">Uncharacterized protein</fullName>
    </submittedName>
</protein>
<dbReference type="PATRIC" id="fig|1454001.3.peg.1655"/>
<gene>
    <name evidence="2" type="ORF">AW08_01576</name>
</gene>
<reference evidence="2" key="1">
    <citation type="submission" date="2014-02" db="EMBL/GenBank/DDBJ databases">
        <title>Expanding our view of genomic diversity in Candidatus Accumulibacter clades.</title>
        <authorList>
            <person name="Skennerton C.T."/>
            <person name="Barr J.J."/>
            <person name="Slater F.R."/>
            <person name="Bond P.L."/>
            <person name="Tyson G.W."/>
        </authorList>
    </citation>
    <scope>NUCLEOTIDE SEQUENCE [LARGE SCALE GENOMIC DNA]</scope>
</reference>
<evidence type="ECO:0000313" key="2">
    <source>
        <dbReference type="EMBL" id="EXI67971.1"/>
    </source>
</evidence>
<feature type="region of interest" description="Disordered" evidence="1">
    <location>
        <begin position="115"/>
        <end position="135"/>
    </location>
</feature>
<organism evidence="2 3">
    <name type="scientific">Candidatus Accumulibacter adjunctus</name>
    <dbReference type="NCBI Taxonomy" id="1454001"/>
    <lineage>
        <taxon>Bacteria</taxon>
        <taxon>Pseudomonadati</taxon>
        <taxon>Pseudomonadota</taxon>
        <taxon>Betaproteobacteria</taxon>
        <taxon>Candidatus Accumulibacter</taxon>
    </lineage>
</organism>
<dbReference type="AlphaFoldDB" id="A0A011MZI1"/>
<proteinExistence type="predicted"/>
<evidence type="ECO:0000313" key="3">
    <source>
        <dbReference type="Proteomes" id="UP000020218"/>
    </source>
</evidence>
<sequence length="135" mass="14971">MAETAAHLANHVIRRLPLRQSVLSVPQRRRNHLARDPAVLNVALRIFLSAIERALRQHSPGASTVSRLRAVIFIHRFGALLNTHLLFHCSQAHVQPSLLSFRPCARQIAATRAEGKIHAAADPPPPRRCLSPNCP</sequence>
<keyword evidence="3" id="KW-1185">Reference proteome</keyword>
<comment type="caution">
    <text evidence="2">The sequence shown here is derived from an EMBL/GenBank/DDBJ whole genome shotgun (WGS) entry which is preliminary data.</text>
</comment>
<evidence type="ECO:0000256" key="1">
    <source>
        <dbReference type="SAM" id="MobiDB-lite"/>
    </source>
</evidence>
<name>A0A011MZI1_9PROT</name>
<dbReference type="EMBL" id="JFAX01000007">
    <property type="protein sequence ID" value="EXI67971.1"/>
    <property type="molecule type" value="Genomic_DNA"/>
</dbReference>
<dbReference type="Proteomes" id="UP000020218">
    <property type="component" value="Unassembled WGS sequence"/>
</dbReference>